<feature type="compositionally biased region" description="Basic and acidic residues" evidence="1">
    <location>
        <begin position="69"/>
        <end position="87"/>
    </location>
</feature>
<feature type="region of interest" description="Disordered" evidence="1">
    <location>
        <begin position="19"/>
        <end position="87"/>
    </location>
</feature>
<protein>
    <submittedName>
        <fullName evidence="2">Uncharacterized protein</fullName>
    </submittedName>
</protein>
<organism evidence="2 3">
    <name type="scientific">Rhynchophorus ferrugineus</name>
    <name type="common">Red palm weevil</name>
    <name type="synonym">Curculio ferrugineus</name>
    <dbReference type="NCBI Taxonomy" id="354439"/>
    <lineage>
        <taxon>Eukaryota</taxon>
        <taxon>Metazoa</taxon>
        <taxon>Ecdysozoa</taxon>
        <taxon>Arthropoda</taxon>
        <taxon>Hexapoda</taxon>
        <taxon>Insecta</taxon>
        <taxon>Pterygota</taxon>
        <taxon>Neoptera</taxon>
        <taxon>Endopterygota</taxon>
        <taxon>Coleoptera</taxon>
        <taxon>Polyphaga</taxon>
        <taxon>Cucujiformia</taxon>
        <taxon>Curculionidae</taxon>
        <taxon>Dryophthorinae</taxon>
        <taxon>Rhynchophorus</taxon>
    </lineage>
</organism>
<evidence type="ECO:0000313" key="3">
    <source>
        <dbReference type="Proteomes" id="UP000625711"/>
    </source>
</evidence>
<accession>A0A834HPC0</accession>
<dbReference type="AlphaFoldDB" id="A0A834HPC0"/>
<keyword evidence="3" id="KW-1185">Reference proteome</keyword>
<proteinExistence type="predicted"/>
<reference evidence="2" key="1">
    <citation type="submission" date="2020-08" db="EMBL/GenBank/DDBJ databases">
        <title>Genome sequencing and assembly of the red palm weevil Rhynchophorus ferrugineus.</title>
        <authorList>
            <person name="Dias G.B."/>
            <person name="Bergman C.M."/>
            <person name="Manee M."/>
        </authorList>
    </citation>
    <scope>NUCLEOTIDE SEQUENCE</scope>
    <source>
        <strain evidence="2">AA-2017</strain>
        <tissue evidence="2">Whole larva</tissue>
    </source>
</reference>
<evidence type="ECO:0000313" key="2">
    <source>
        <dbReference type="EMBL" id="KAF7264829.1"/>
    </source>
</evidence>
<evidence type="ECO:0000256" key="1">
    <source>
        <dbReference type="SAM" id="MobiDB-lite"/>
    </source>
</evidence>
<name>A0A834HPC0_RHYFE</name>
<dbReference type="EMBL" id="JAACXV010015845">
    <property type="protein sequence ID" value="KAF7264829.1"/>
    <property type="molecule type" value="Genomic_DNA"/>
</dbReference>
<dbReference type="Proteomes" id="UP000625711">
    <property type="component" value="Unassembled WGS sequence"/>
</dbReference>
<comment type="caution">
    <text evidence="2">The sequence shown here is derived from an EMBL/GenBank/DDBJ whole genome shotgun (WGS) entry which is preliminary data.</text>
</comment>
<gene>
    <name evidence="2" type="ORF">GWI33_022229</name>
</gene>
<sequence>MHFCAAIAAATTGRLRELSRISRPPVNGAEQDGHNRESCRAIANRNSTKRKGERTTANNREIWRGTATAERESEKESMREEKKSHGN</sequence>